<dbReference type="AlphaFoldDB" id="A0A857MMR5"/>
<gene>
    <name evidence="5 6" type="primary">rpmB</name>
    <name evidence="6" type="ORF">GII36_01095</name>
</gene>
<dbReference type="InterPro" id="IPR026569">
    <property type="entry name" value="Ribosomal_bL28"/>
</dbReference>
<organism evidence="6 7">
    <name type="scientific">Candidatus Mycosynbacter amalyticus</name>
    <dbReference type="NCBI Taxonomy" id="2665156"/>
    <lineage>
        <taxon>Bacteria</taxon>
        <taxon>Candidatus Saccharimonadota</taxon>
        <taxon>Candidatus Saccharimonadota incertae sedis</taxon>
        <taxon>Candidatus Mycosynbacter</taxon>
    </lineage>
</organism>
<dbReference type="InterPro" id="IPR001383">
    <property type="entry name" value="Ribosomal_bL28_bact-type"/>
</dbReference>
<dbReference type="InterPro" id="IPR037147">
    <property type="entry name" value="Ribosomal_bL28_sf"/>
</dbReference>
<dbReference type="NCBIfam" id="TIGR00009">
    <property type="entry name" value="L28"/>
    <property type="match status" value="1"/>
</dbReference>
<protein>
    <recommendedName>
        <fullName evidence="4 5">Large ribosomal subunit protein bL28</fullName>
    </recommendedName>
</protein>
<evidence type="ECO:0000313" key="7">
    <source>
        <dbReference type="Proteomes" id="UP001059824"/>
    </source>
</evidence>
<evidence type="ECO:0000256" key="1">
    <source>
        <dbReference type="ARBA" id="ARBA00008760"/>
    </source>
</evidence>
<comment type="similarity">
    <text evidence="1 5">Belongs to the bacterial ribosomal protein bL28 family.</text>
</comment>
<dbReference type="KEGG" id="mama:GII36_01095"/>
<accession>A0A857MMR5</accession>
<dbReference type="RefSeq" id="WP_260763791.1">
    <property type="nucleotide sequence ID" value="NZ_CP045921.1"/>
</dbReference>
<dbReference type="GO" id="GO:0005840">
    <property type="term" value="C:ribosome"/>
    <property type="evidence" value="ECO:0007669"/>
    <property type="project" value="UniProtKB-KW"/>
</dbReference>
<dbReference type="InterPro" id="IPR050096">
    <property type="entry name" value="Bacterial_rp_bL28"/>
</dbReference>
<evidence type="ECO:0000256" key="5">
    <source>
        <dbReference type="HAMAP-Rule" id="MF_00373"/>
    </source>
</evidence>
<dbReference type="GO" id="GO:0003735">
    <property type="term" value="F:structural constituent of ribosome"/>
    <property type="evidence" value="ECO:0007669"/>
    <property type="project" value="InterPro"/>
</dbReference>
<dbReference type="SUPFAM" id="SSF143800">
    <property type="entry name" value="L28p-like"/>
    <property type="match status" value="1"/>
</dbReference>
<dbReference type="Pfam" id="PF00830">
    <property type="entry name" value="Ribosomal_L28"/>
    <property type="match status" value="1"/>
</dbReference>
<dbReference type="EMBL" id="CP045921">
    <property type="protein sequence ID" value="QHN42451.1"/>
    <property type="molecule type" value="Genomic_DNA"/>
</dbReference>
<evidence type="ECO:0000256" key="2">
    <source>
        <dbReference type="ARBA" id="ARBA00022980"/>
    </source>
</evidence>
<evidence type="ECO:0000313" key="6">
    <source>
        <dbReference type="EMBL" id="QHN42451.1"/>
    </source>
</evidence>
<evidence type="ECO:0000256" key="3">
    <source>
        <dbReference type="ARBA" id="ARBA00023274"/>
    </source>
</evidence>
<sequence>MASRCDLTGKRAQHGHNVSFSLRRTKRTFKPNLQKKTFVVDGQKVTMTLSTQAIRTLKKKGVLPKSGKAVLASPVK</sequence>
<dbReference type="Gene3D" id="2.30.170.40">
    <property type="entry name" value="Ribosomal protein L28/L24"/>
    <property type="match status" value="1"/>
</dbReference>
<dbReference type="PANTHER" id="PTHR39080:SF1">
    <property type="entry name" value="LARGE RIBOSOMAL SUBUNIT PROTEIN BL28A"/>
    <property type="match status" value="1"/>
</dbReference>
<dbReference type="InterPro" id="IPR034704">
    <property type="entry name" value="Ribosomal_bL28/bL31-like_sf"/>
</dbReference>
<dbReference type="HAMAP" id="MF_00373">
    <property type="entry name" value="Ribosomal_bL28"/>
    <property type="match status" value="1"/>
</dbReference>
<keyword evidence="7" id="KW-1185">Reference proteome</keyword>
<dbReference type="Proteomes" id="UP001059824">
    <property type="component" value="Chromosome"/>
</dbReference>
<evidence type="ECO:0000256" key="4">
    <source>
        <dbReference type="ARBA" id="ARBA00035174"/>
    </source>
</evidence>
<dbReference type="GO" id="GO:0006412">
    <property type="term" value="P:translation"/>
    <property type="evidence" value="ECO:0007669"/>
    <property type="project" value="UniProtKB-UniRule"/>
</dbReference>
<keyword evidence="2 5" id="KW-0689">Ribosomal protein</keyword>
<name>A0A857MMR5_9BACT</name>
<proteinExistence type="inferred from homology"/>
<dbReference type="PANTHER" id="PTHR39080">
    <property type="entry name" value="50S RIBOSOMAL PROTEIN L28"/>
    <property type="match status" value="1"/>
</dbReference>
<reference evidence="6" key="1">
    <citation type="journal article" date="2021" name="Nat. Microbiol.">
        <title>Cocultivation of an ultrasmall environmental parasitic bacterium with lytic ability against bacteria associated with wastewater foams.</title>
        <authorList>
            <person name="Batinovic S."/>
            <person name="Rose J.J.A."/>
            <person name="Ratcliffe J."/>
            <person name="Seviour R.J."/>
            <person name="Petrovski S."/>
        </authorList>
    </citation>
    <scope>NUCLEOTIDE SEQUENCE</scope>
    <source>
        <strain evidence="6">JR1</strain>
    </source>
</reference>
<dbReference type="GO" id="GO:1990904">
    <property type="term" value="C:ribonucleoprotein complex"/>
    <property type="evidence" value="ECO:0007669"/>
    <property type="project" value="UniProtKB-KW"/>
</dbReference>
<keyword evidence="3 5" id="KW-0687">Ribonucleoprotein</keyword>